<dbReference type="PANTHER" id="PTHR43649">
    <property type="entry name" value="ARABINOSE-BINDING PROTEIN-RELATED"/>
    <property type="match status" value="1"/>
</dbReference>
<keyword evidence="1" id="KW-0449">Lipoprotein</keyword>
<reference evidence="1" key="1">
    <citation type="submission" date="2019-08" db="EMBL/GenBank/DDBJ databases">
        <authorList>
            <person name="Kucharzyk K."/>
            <person name="Murdoch R.W."/>
            <person name="Higgins S."/>
            <person name="Loffler F."/>
        </authorList>
    </citation>
    <scope>NUCLEOTIDE SEQUENCE</scope>
</reference>
<dbReference type="SUPFAM" id="SSF53850">
    <property type="entry name" value="Periplasmic binding protein-like II"/>
    <property type="match status" value="1"/>
</dbReference>
<proteinExistence type="predicted"/>
<organism evidence="1">
    <name type="scientific">bioreactor metagenome</name>
    <dbReference type="NCBI Taxonomy" id="1076179"/>
    <lineage>
        <taxon>unclassified sequences</taxon>
        <taxon>metagenomes</taxon>
        <taxon>ecological metagenomes</taxon>
    </lineage>
</organism>
<dbReference type="CDD" id="cd13581">
    <property type="entry name" value="PBP2_AlgQ_like_2"/>
    <property type="match status" value="1"/>
</dbReference>
<dbReference type="AlphaFoldDB" id="A0A644W7G5"/>
<evidence type="ECO:0000313" key="1">
    <source>
        <dbReference type="EMBL" id="MPL99705.1"/>
    </source>
</evidence>
<accession>A0A644W7G5</accession>
<comment type="caution">
    <text evidence="1">The sequence shown here is derived from an EMBL/GenBank/DDBJ whole genome shotgun (WGS) entry which is preliminary data.</text>
</comment>
<dbReference type="InterPro" id="IPR006059">
    <property type="entry name" value="SBP"/>
</dbReference>
<dbReference type="Pfam" id="PF01547">
    <property type="entry name" value="SBP_bac_1"/>
    <property type="match status" value="1"/>
</dbReference>
<protein>
    <submittedName>
        <fullName evidence="1">Lipoprotein LipO</fullName>
    </submittedName>
</protein>
<dbReference type="PANTHER" id="PTHR43649:SF12">
    <property type="entry name" value="DIACETYLCHITOBIOSE BINDING PROTEIN DASA"/>
    <property type="match status" value="1"/>
</dbReference>
<gene>
    <name evidence="1" type="primary">lipO_1</name>
    <name evidence="1" type="ORF">SDC9_45926</name>
</gene>
<name>A0A644W7G5_9ZZZZ</name>
<dbReference type="InterPro" id="IPR050490">
    <property type="entry name" value="Bact_solute-bd_prot1"/>
</dbReference>
<dbReference type="EMBL" id="VSSQ01000683">
    <property type="protein sequence ID" value="MPL99705.1"/>
    <property type="molecule type" value="Genomic_DNA"/>
</dbReference>
<sequence>MKKTLCIVLLVALLLPASLVAQGSKESAAAKSTVEYTPVGTFPIVKTPITVDIMVAQPPCVEDYNTNRFTKYMEELTGIKVNYIMIPEQAATEKLALVLASGDYPDAFLGFGVNNTLETTYGAQEGLFMPLNKFYSKEWMPNMMKAFEEFPGGIGFMTNIDGNIYSLPRLEGCYHCSNQAKLFVYQPFLDKLGMKMPTTTDEFYQVLKAMKEQDANGNGKADEIPLAGSIIGWSDQVERFLLNSFIYTDLDTNINANADDNVGYMMNNGKVDTAVNKPAFREGLAFINKLYKEGLLYNGSFTQDSSQLTQLVESSAQPVVGFAAGGWRGQFATIGGERFNNFRAIAPLKGPKGAQYSVAFFQNPEIGELVLSSDTKYAEAIMRYFDFMYSPEGTLLQRNGFKGEAWDWAKSGQVGLDGKPAVWQQLKLWNDKDPQNDTWIQTYTAAMTPSLKNGLASKPMTQDNPEYYLPGNNEKTLFDETFNLYKPYEDTSVEVPVLKYTAEESEKFSTVKRELANYIRQSAVKFMVGSLDVNDDKVWNEYVANLEKLQLKSVLDLMNTAYARQYK</sequence>
<dbReference type="Gene3D" id="3.40.190.10">
    <property type="entry name" value="Periplasmic binding protein-like II"/>
    <property type="match status" value="2"/>
</dbReference>